<dbReference type="GO" id="GO:0045214">
    <property type="term" value="P:sarcomere organization"/>
    <property type="evidence" value="ECO:0007669"/>
    <property type="project" value="TreeGrafter"/>
</dbReference>
<feature type="region of interest" description="Disordered" evidence="1">
    <location>
        <begin position="322"/>
        <end position="421"/>
    </location>
</feature>
<evidence type="ECO:0000256" key="1">
    <source>
        <dbReference type="SAM" id="MobiDB-lite"/>
    </source>
</evidence>
<dbReference type="SUPFAM" id="SSF90250">
    <property type="entry name" value="Troponin coil-coiled subunits"/>
    <property type="match status" value="1"/>
</dbReference>
<dbReference type="PANTHER" id="PTHR11521">
    <property type="entry name" value="TROPONIN T"/>
    <property type="match status" value="1"/>
</dbReference>
<feature type="compositionally biased region" description="Basic and acidic residues" evidence="1">
    <location>
        <begin position="109"/>
        <end position="163"/>
    </location>
</feature>
<evidence type="ECO:0000313" key="3">
    <source>
        <dbReference type="WBParaSite" id="MBELARI_LOCUS17460"/>
    </source>
</evidence>
<dbReference type="GO" id="GO:0006936">
    <property type="term" value="P:muscle contraction"/>
    <property type="evidence" value="ECO:0007669"/>
    <property type="project" value="TreeGrafter"/>
</dbReference>
<name>A0AAF3ETG7_9BILA</name>
<dbReference type="Gene3D" id="1.20.5.350">
    <property type="match status" value="1"/>
</dbReference>
<feature type="region of interest" description="Disordered" evidence="1">
    <location>
        <begin position="1"/>
        <end position="95"/>
    </location>
</feature>
<feature type="compositionally biased region" description="Basic and acidic residues" evidence="1">
    <location>
        <begin position="80"/>
        <end position="95"/>
    </location>
</feature>
<proteinExistence type="predicted"/>
<organism evidence="2 3">
    <name type="scientific">Mesorhabditis belari</name>
    <dbReference type="NCBI Taxonomy" id="2138241"/>
    <lineage>
        <taxon>Eukaryota</taxon>
        <taxon>Metazoa</taxon>
        <taxon>Ecdysozoa</taxon>
        <taxon>Nematoda</taxon>
        <taxon>Chromadorea</taxon>
        <taxon>Rhabditida</taxon>
        <taxon>Rhabditina</taxon>
        <taxon>Rhabditomorpha</taxon>
        <taxon>Rhabditoidea</taxon>
        <taxon>Rhabditidae</taxon>
        <taxon>Mesorhabditinae</taxon>
        <taxon>Mesorhabditis</taxon>
    </lineage>
</organism>
<reference evidence="3" key="1">
    <citation type="submission" date="2024-02" db="UniProtKB">
        <authorList>
            <consortium name="WormBaseParasite"/>
        </authorList>
    </citation>
    <scope>IDENTIFICATION</scope>
</reference>
<feature type="compositionally biased region" description="Basic and acidic residues" evidence="1">
    <location>
        <begin position="345"/>
        <end position="361"/>
    </location>
</feature>
<protein>
    <submittedName>
        <fullName evidence="3">Troponin T</fullName>
    </submittedName>
</protein>
<keyword evidence="2" id="KW-1185">Reference proteome</keyword>
<dbReference type="Proteomes" id="UP000887575">
    <property type="component" value="Unassembled WGS sequence"/>
</dbReference>
<dbReference type="AlphaFoldDB" id="A0AAF3ETG7"/>
<accession>A0AAF3ETG7</accession>
<dbReference type="InterPro" id="IPR038077">
    <property type="entry name" value="Troponin_sf"/>
</dbReference>
<feature type="compositionally biased region" description="Acidic residues" evidence="1">
    <location>
        <begin position="1"/>
        <end position="19"/>
    </location>
</feature>
<dbReference type="GO" id="GO:0006937">
    <property type="term" value="P:regulation of muscle contraction"/>
    <property type="evidence" value="ECO:0007669"/>
    <property type="project" value="InterPro"/>
</dbReference>
<sequence>MSDEEEYSEEEIEDEEAEAAEEKVEEAAPEADETEEVEEAEEAPADEPPASPKKPVVHQKTPEPAEMTEAEKAMLAAKKRHEEEEAAKLLDYEERRKIEKAQMDAELKELREKQEVRRAERQQEEAEYEERRRTAEEKRRKEEEDRKAKSEAEKRAKYDEKQRRQTMMAGAFNAAAASGGGKNFTVQKGEGGPANLAGGARKEEVSAEQRQAAKQAFLDAVCRNIDISGLLPNDLKEKIKHLHKRACKLEAEKYDLEKRHERQEYDLKELSERQRQVARQKAIKMGLDPNEAANSIHPPKLQVASKFDRQTDRRTYKDKYTLFENPSVQKPKTLARGTARPPPEWGRRDNDELEQIRKNLEPPKYVEQVKAEGDAARPPVAPIPLSLPDKDEEDVPVAAAQTDEEPAPATEDASEQVEIAA</sequence>
<evidence type="ECO:0000313" key="2">
    <source>
        <dbReference type="Proteomes" id="UP000887575"/>
    </source>
</evidence>
<feature type="compositionally biased region" description="Acidic residues" evidence="1">
    <location>
        <begin position="27"/>
        <end position="45"/>
    </location>
</feature>
<dbReference type="GO" id="GO:0005861">
    <property type="term" value="C:troponin complex"/>
    <property type="evidence" value="ECO:0007669"/>
    <property type="project" value="InterPro"/>
</dbReference>
<feature type="region of interest" description="Disordered" evidence="1">
    <location>
        <begin position="109"/>
        <end position="203"/>
    </location>
</feature>
<dbReference type="InterPro" id="IPR027707">
    <property type="entry name" value="TNNT"/>
</dbReference>
<dbReference type="GO" id="GO:0005523">
    <property type="term" value="F:tropomyosin binding"/>
    <property type="evidence" value="ECO:0007669"/>
    <property type="project" value="TreeGrafter"/>
</dbReference>
<dbReference type="WBParaSite" id="MBELARI_LOCUS17460">
    <property type="protein sequence ID" value="MBELARI_LOCUS17460"/>
    <property type="gene ID" value="MBELARI_LOCUS17460"/>
</dbReference>
<dbReference type="PANTHER" id="PTHR11521:SF7">
    <property type="entry name" value="TROPONIN T"/>
    <property type="match status" value="1"/>
</dbReference>